<gene>
    <name evidence="1" type="ORF">RHGRI_022880</name>
</gene>
<keyword evidence="2" id="KW-1185">Reference proteome</keyword>
<dbReference type="Proteomes" id="UP000823749">
    <property type="component" value="Chromosome 8"/>
</dbReference>
<dbReference type="EMBL" id="JACTNZ010000008">
    <property type="protein sequence ID" value="KAG5534914.1"/>
    <property type="molecule type" value="Genomic_DNA"/>
</dbReference>
<comment type="caution">
    <text evidence="1">The sequence shown here is derived from an EMBL/GenBank/DDBJ whole genome shotgun (WGS) entry which is preliminary data.</text>
</comment>
<name>A0AAV6J5U7_9ERIC</name>
<evidence type="ECO:0000313" key="2">
    <source>
        <dbReference type="Proteomes" id="UP000823749"/>
    </source>
</evidence>
<reference evidence="1" key="1">
    <citation type="submission" date="2020-08" db="EMBL/GenBank/DDBJ databases">
        <title>Plant Genome Project.</title>
        <authorList>
            <person name="Zhang R.-G."/>
        </authorList>
    </citation>
    <scope>NUCLEOTIDE SEQUENCE</scope>
    <source>
        <strain evidence="1">WSP0</strain>
        <tissue evidence="1">Leaf</tissue>
    </source>
</reference>
<evidence type="ECO:0000313" key="1">
    <source>
        <dbReference type="EMBL" id="KAG5534914.1"/>
    </source>
</evidence>
<sequence>MYRTELNNVRVDFDISKDEMKTVQKVRGSRNFEVLSTGVILLAAIEYAYYIAQIGKDIAADPKTAIDRLIQGEVDLTEVPEMIERMDSNILQENYWITVVKQTLCRGTQRENGYCYIP</sequence>
<protein>
    <submittedName>
        <fullName evidence="1">Uncharacterized protein</fullName>
    </submittedName>
</protein>
<dbReference type="AlphaFoldDB" id="A0AAV6J5U7"/>
<organism evidence="1 2">
    <name type="scientific">Rhododendron griersonianum</name>
    <dbReference type="NCBI Taxonomy" id="479676"/>
    <lineage>
        <taxon>Eukaryota</taxon>
        <taxon>Viridiplantae</taxon>
        <taxon>Streptophyta</taxon>
        <taxon>Embryophyta</taxon>
        <taxon>Tracheophyta</taxon>
        <taxon>Spermatophyta</taxon>
        <taxon>Magnoliopsida</taxon>
        <taxon>eudicotyledons</taxon>
        <taxon>Gunneridae</taxon>
        <taxon>Pentapetalae</taxon>
        <taxon>asterids</taxon>
        <taxon>Ericales</taxon>
        <taxon>Ericaceae</taxon>
        <taxon>Ericoideae</taxon>
        <taxon>Rhodoreae</taxon>
        <taxon>Rhododendron</taxon>
    </lineage>
</organism>
<proteinExistence type="predicted"/>
<accession>A0AAV6J5U7</accession>